<dbReference type="PROSITE" id="PS50076">
    <property type="entry name" value="DNAJ_2"/>
    <property type="match status" value="1"/>
</dbReference>
<evidence type="ECO:0000313" key="5">
    <source>
        <dbReference type="EMBL" id="RHY71086.1"/>
    </source>
</evidence>
<reference evidence="5 6" key="1">
    <citation type="submission" date="2018-08" db="EMBL/GenBank/DDBJ databases">
        <title>Aphanomyces genome sequencing and annotation.</title>
        <authorList>
            <person name="Minardi D."/>
            <person name="Oidtmann B."/>
            <person name="Van Der Giezen M."/>
            <person name="Studholme D.J."/>
        </authorList>
    </citation>
    <scope>NUCLEOTIDE SEQUENCE [LARGE SCALE GENOMIC DNA]</scope>
    <source>
        <strain evidence="5 6">D2</strain>
    </source>
</reference>
<feature type="transmembrane region" description="Helical" evidence="3">
    <location>
        <begin position="408"/>
        <end position="431"/>
    </location>
</feature>
<keyword evidence="3" id="KW-0472">Membrane</keyword>
<keyword evidence="3" id="KW-1133">Transmembrane helix</keyword>
<dbReference type="PANTHER" id="PTHR24074">
    <property type="entry name" value="CO-CHAPERONE PROTEIN DJLA"/>
    <property type="match status" value="1"/>
</dbReference>
<feature type="compositionally biased region" description="Polar residues" evidence="2">
    <location>
        <begin position="81"/>
        <end position="118"/>
    </location>
</feature>
<feature type="region of interest" description="Disordered" evidence="2">
    <location>
        <begin position="66"/>
        <end position="134"/>
    </location>
</feature>
<dbReference type="InterPro" id="IPR036869">
    <property type="entry name" value="J_dom_sf"/>
</dbReference>
<organism evidence="5 6">
    <name type="scientific">Aphanomyces astaci</name>
    <name type="common">Crayfish plague agent</name>
    <dbReference type="NCBI Taxonomy" id="112090"/>
    <lineage>
        <taxon>Eukaryota</taxon>
        <taxon>Sar</taxon>
        <taxon>Stramenopiles</taxon>
        <taxon>Oomycota</taxon>
        <taxon>Saprolegniomycetes</taxon>
        <taxon>Saprolegniales</taxon>
        <taxon>Verrucalvaceae</taxon>
        <taxon>Aphanomyces</taxon>
    </lineage>
</organism>
<sequence length="572" mass="64328">MAARAGLILLEKNAALEVNVELLSTELRRYEVQHRELQMEVQSLRDQHKAAVLEVQAAHKEVKVLQSSHRKERAAWHSSEEASQQQLRSLASELRAQQQLHQNSSSTTPLPHESQNNADFAKPSSSDDDPLSEDPRVTLLQTENDLLQTHLSQVLLELSQLQVTWSQSSYASNQRIQALEHDLHKLTRENKLLKDEQAEERELIDSLRTICHTYKVSHGLDPSTTSPYSKVNLWIIAQKIADARPFAASTCLDENNQECHDPDQGDAGRGSLGSSSSEATDAVESSMHEDVMHMNTALERRVRELEAQVATSTPTVSEEHAVYMEEQLIGTREALKHTKQQWVAAVAAKKEALACTAAAHEELARMQEVFESMQKGATKPHDEDEHVDWMEDTVVHPAPPGWIAAVSLWMLMMFQMKVLLMIVLLAVVAWAEDLYEILGASSGATSQDLKRIYRKLSLKYHPDKVASEERDSAQAKFLKIANAYRVLSDPARREKYDLYGIADDEGFKNFDEAFKHARDSVEDTPLNWIILIIIVSASVGPILYFKFKAKPKAVNNARREALAAKKKSPKDN</sequence>
<feature type="coiled-coil region" evidence="1">
    <location>
        <begin position="176"/>
        <end position="203"/>
    </location>
</feature>
<keyword evidence="1" id="KW-0175">Coiled coil</keyword>
<evidence type="ECO:0000256" key="2">
    <source>
        <dbReference type="SAM" id="MobiDB-lite"/>
    </source>
</evidence>
<dbReference type="CDD" id="cd06257">
    <property type="entry name" value="DnaJ"/>
    <property type="match status" value="1"/>
</dbReference>
<dbReference type="PRINTS" id="PR00625">
    <property type="entry name" value="JDOMAIN"/>
</dbReference>
<feature type="domain" description="J" evidence="4">
    <location>
        <begin position="433"/>
        <end position="500"/>
    </location>
</feature>
<keyword evidence="3" id="KW-0812">Transmembrane</keyword>
<dbReference type="InterPro" id="IPR050817">
    <property type="entry name" value="DjlA_DnaK_co-chaperone"/>
</dbReference>
<dbReference type="VEuPathDB" id="FungiDB:H257_08300"/>
<dbReference type="AlphaFoldDB" id="A0A397DZS2"/>
<gene>
    <name evidence="5" type="ORF">DYB30_007290</name>
</gene>
<comment type="caution">
    <text evidence="5">The sequence shown here is derived from an EMBL/GenBank/DDBJ whole genome shotgun (WGS) entry which is preliminary data.</text>
</comment>
<protein>
    <recommendedName>
        <fullName evidence="4">J domain-containing protein</fullName>
    </recommendedName>
</protein>
<evidence type="ECO:0000256" key="3">
    <source>
        <dbReference type="SAM" id="Phobius"/>
    </source>
</evidence>
<dbReference type="EMBL" id="QUTD01003848">
    <property type="protein sequence ID" value="RHY71086.1"/>
    <property type="molecule type" value="Genomic_DNA"/>
</dbReference>
<dbReference type="Pfam" id="PF00226">
    <property type="entry name" value="DnaJ"/>
    <property type="match status" value="1"/>
</dbReference>
<dbReference type="SUPFAM" id="SSF46565">
    <property type="entry name" value="Chaperone J-domain"/>
    <property type="match status" value="1"/>
</dbReference>
<dbReference type="SMART" id="SM00271">
    <property type="entry name" value="DnaJ"/>
    <property type="match status" value="1"/>
</dbReference>
<name>A0A397DZS2_APHAT</name>
<dbReference type="VEuPathDB" id="FungiDB:H257_08301"/>
<evidence type="ECO:0000313" key="6">
    <source>
        <dbReference type="Proteomes" id="UP000266643"/>
    </source>
</evidence>
<feature type="coiled-coil region" evidence="1">
    <location>
        <begin position="13"/>
        <end position="54"/>
    </location>
</feature>
<dbReference type="Gene3D" id="1.10.287.110">
    <property type="entry name" value="DnaJ domain"/>
    <property type="match status" value="1"/>
</dbReference>
<accession>A0A397DZS2</accession>
<evidence type="ECO:0000259" key="4">
    <source>
        <dbReference type="PROSITE" id="PS50076"/>
    </source>
</evidence>
<evidence type="ECO:0000256" key="1">
    <source>
        <dbReference type="SAM" id="Coils"/>
    </source>
</evidence>
<proteinExistence type="predicted"/>
<feature type="transmembrane region" description="Helical" evidence="3">
    <location>
        <begin position="526"/>
        <end position="545"/>
    </location>
</feature>
<dbReference type="InterPro" id="IPR001623">
    <property type="entry name" value="DnaJ_domain"/>
</dbReference>
<feature type="region of interest" description="Disordered" evidence="2">
    <location>
        <begin position="254"/>
        <end position="286"/>
    </location>
</feature>
<dbReference type="Proteomes" id="UP000266643">
    <property type="component" value="Unassembled WGS sequence"/>
</dbReference>